<keyword evidence="2" id="KW-1185">Reference proteome</keyword>
<reference evidence="1 2" key="1">
    <citation type="journal article" date="2020" name="Cell">
        <title>Large-Scale Comparative Analyses of Tick Genomes Elucidate Their Genetic Diversity and Vector Capacities.</title>
        <authorList>
            <consortium name="Tick Genome and Microbiome Consortium (TIGMIC)"/>
            <person name="Jia N."/>
            <person name="Wang J."/>
            <person name="Shi W."/>
            <person name="Du L."/>
            <person name="Sun Y."/>
            <person name="Zhan W."/>
            <person name="Jiang J.F."/>
            <person name="Wang Q."/>
            <person name="Zhang B."/>
            <person name="Ji P."/>
            <person name="Bell-Sakyi L."/>
            <person name="Cui X.M."/>
            <person name="Yuan T.T."/>
            <person name="Jiang B.G."/>
            <person name="Yang W.F."/>
            <person name="Lam T.T."/>
            <person name="Chang Q.C."/>
            <person name="Ding S.J."/>
            <person name="Wang X.J."/>
            <person name="Zhu J.G."/>
            <person name="Ruan X.D."/>
            <person name="Zhao L."/>
            <person name="Wei J.T."/>
            <person name="Ye R.Z."/>
            <person name="Que T.C."/>
            <person name="Du C.H."/>
            <person name="Zhou Y.H."/>
            <person name="Cheng J.X."/>
            <person name="Dai P.F."/>
            <person name="Guo W.B."/>
            <person name="Han X.H."/>
            <person name="Huang E.J."/>
            <person name="Li L.F."/>
            <person name="Wei W."/>
            <person name="Gao Y.C."/>
            <person name="Liu J.Z."/>
            <person name="Shao H.Z."/>
            <person name="Wang X."/>
            <person name="Wang C.C."/>
            <person name="Yang T.C."/>
            <person name="Huo Q.B."/>
            <person name="Li W."/>
            <person name="Chen H.Y."/>
            <person name="Chen S.E."/>
            <person name="Zhou L.G."/>
            <person name="Ni X.B."/>
            <person name="Tian J.H."/>
            <person name="Sheng Y."/>
            <person name="Liu T."/>
            <person name="Pan Y.S."/>
            <person name="Xia L.Y."/>
            <person name="Li J."/>
            <person name="Zhao F."/>
            <person name="Cao W.C."/>
        </authorList>
    </citation>
    <scope>NUCLEOTIDE SEQUENCE [LARGE SCALE GENOMIC DNA]</scope>
    <source>
        <strain evidence="1">Iper-2018</strain>
    </source>
</reference>
<evidence type="ECO:0000313" key="2">
    <source>
        <dbReference type="Proteomes" id="UP000805193"/>
    </source>
</evidence>
<comment type="caution">
    <text evidence="1">The sequence shown here is derived from an EMBL/GenBank/DDBJ whole genome shotgun (WGS) entry which is preliminary data.</text>
</comment>
<evidence type="ECO:0000313" key="1">
    <source>
        <dbReference type="EMBL" id="KAG0421802.1"/>
    </source>
</evidence>
<protein>
    <submittedName>
        <fullName evidence="1">Uncharacterized protein</fullName>
    </submittedName>
</protein>
<accession>A0AC60PLU6</accession>
<dbReference type="EMBL" id="JABSTQ010010317">
    <property type="protein sequence ID" value="KAG0421802.1"/>
    <property type="molecule type" value="Genomic_DNA"/>
</dbReference>
<name>A0AC60PLU6_IXOPE</name>
<proteinExistence type="predicted"/>
<dbReference type="Proteomes" id="UP000805193">
    <property type="component" value="Unassembled WGS sequence"/>
</dbReference>
<sequence length="112" mass="12449">MGVRQTATQFHRLRRFPFLCFPTRSTCLDGCAACRQVRRTTTRGRAVSIIIIIIKRSPARVVAAARPMKRCGLWTLHLRRHRAAAAAVESTIGMIPRLFLAPCGCSEPFIAG</sequence>
<organism evidence="1 2">
    <name type="scientific">Ixodes persulcatus</name>
    <name type="common">Taiga tick</name>
    <dbReference type="NCBI Taxonomy" id="34615"/>
    <lineage>
        <taxon>Eukaryota</taxon>
        <taxon>Metazoa</taxon>
        <taxon>Ecdysozoa</taxon>
        <taxon>Arthropoda</taxon>
        <taxon>Chelicerata</taxon>
        <taxon>Arachnida</taxon>
        <taxon>Acari</taxon>
        <taxon>Parasitiformes</taxon>
        <taxon>Ixodida</taxon>
        <taxon>Ixodoidea</taxon>
        <taxon>Ixodidae</taxon>
        <taxon>Ixodinae</taxon>
        <taxon>Ixodes</taxon>
    </lineage>
</organism>
<gene>
    <name evidence="1" type="ORF">HPB47_002341</name>
</gene>